<comment type="caution">
    <text evidence="1">The sequence shown here is derived from an EMBL/GenBank/DDBJ whole genome shotgun (WGS) entry which is preliminary data.</text>
</comment>
<dbReference type="AlphaFoldDB" id="A0A2V2NFE1"/>
<evidence type="ECO:0000313" key="1">
    <source>
        <dbReference type="EMBL" id="PWR74033.1"/>
    </source>
</evidence>
<reference evidence="1 2" key="1">
    <citation type="submission" date="2018-05" db="EMBL/GenBank/DDBJ databases">
        <title>Draft genome of Methanospirillum lacunae Ki8-1.</title>
        <authorList>
            <person name="Dueholm M.S."/>
            <person name="Nielsen P.H."/>
            <person name="Bakmann L.F."/>
            <person name="Otzen D.E."/>
        </authorList>
    </citation>
    <scope>NUCLEOTIDE SEQUENCE [LARGE SCALE GENOMIC DNA]</scope>
    <source>
        <strain evidence="1 2">Ki8-1</strain>
    </source>
</reference>
<dbReference type="RefSeq" id="WP_109967312.1">
    <property type="nucleotide sequence ID" value="NZ_CP176093.1"/>
</dbReference>
<protein>
    <submittedName>
        <fullName evidence="1">Uncharacterized protein</fullName>
    </submittedName>
</protein>
<organism evidence="1 2">
    <name type="scientific">Methanospirillum lacunae</name>
    <dbReference type="NCBI Taxonomy" id="668570"/>
    <lineage>
        <taxon>Archaea</taxon>
        <taxon>Methanobacteriati</taxon>
        <taxon>Methanobacteriota</taxon>
        <taxon>Stenosarchaea group</taxon>
        <taxon>Methanomicrobia</taxon>
        <taxon>Methanomicrobiales</taxon>
        <taxon>Methanospirillaceae</taxon>
        <taxon>Methanospirillum</taxon>
    </lineage>
</organism>
<dbReference type="GeneID" id="97549387"/>
<evidence type="ECO:0000313" key="2">
    <source>
        <dbReference type="Proteomes" id="UP000245657"/>
    </source>
</evidence>
<keyword evidence="2" id="KW-1185">Reference proteome</keyword>
<dbReference type="OrthoDB" id="114454at2157"/>
<gene>
    <name evidence="1" type="ORF">DK846_02420</name>
</gene>
<dbReference type="EMBL" id="QGMY01000002">
    <property type="protein sequence ID" value="PWR74033.1"/>
    <property type="molecule type" value="Genomic_DNA"/>
</dbReference>
<name>A0A2V2NFE1_9EURY</name>
<sequence length="168" mass="19821">MLEVNEYARVLQALYNKSLILEDPSDFHPVLSFWYFDAMAHLDYSISVLAFNADSPRNLMSREYLKHRTDQGKDEPMGVFPKFMIWLEANHPEDYEKFPLFVQKIYSSTDPASYRSFRIILNPDERRPVPPETLQIMIDEMFDRSFISALYKKSSVATKLDEFTRSCR</sequence>
<dbReference type="Proteomes" id="UP000245657">
    <property type="component" value="Unassembled WGS sequence"/>
</dbReference>
<proteinExistence type="predicted"/>
<accession>A0A2V2NFE1</accession>